<dbReference type="RefSeq" id="WP_336588570.1">
    <property type="nucleotide sequence ID" value="NZ_JBBAXC010000020.1"/>
</dbReference>
<dbReference type="Proteomes" id="UP001312865">
    <property type="component" value="Unassembled WGS sequence"/>
</dbReference>
<protein>
    <submittedName>
        <fullName evidence="1">YwpF family protein</fullName>
    </submittedName>
</protein>
<reference evidence="1 2" key="1">
    <citation type="journal article" date="2018" name="J. Microbiol.">
        <title>Bacillus spongiae sp. nov., isolated from sponge of Jeju Island.</title>
        <authorList>
            <person name="Lee G.E."/>
            <person name="Im W.T."/>
            <person name="Park J.S."/>
        </authorList>
    </citation>
    <scope>NUCLEOTIDE SEQUENCE [LARGE SCALE GENOMIC DNA]</scope>
    <source>
        <strain evidence="1 2">135PIL107-10</strain>
    </source>
</reference>
<keyword evidence="2" id="KW-1185">Reference proteome</keyword>
<evidence type="ECO:0000313" key="1">
    <source>
        <dbReference type="EMBL" id="MEI5909124.1"/>
    </source>
</evidence>
<dbReference type="InterPro" id="IPR025573">
    <property type="entry name" value="YwpF"/>
</dbReference>
<evidence type="ECO:0000313" key="2">
    <source>
        <dbReference type="Proteomes" id="UP001312865"/>
    </source>
</evidence>
<accession>A0ABU8HJ56</accession>
<dbReference type="EMBL" id="JBBAXC010000020">
    <property type="protein sequence ID" value="MEI5909124.1"/>
    <property type="molecule type" value="Genomic_DNA"/>
</dbReference>
<gene>
    <name evidence="1" type="ORF">WAK64_18905</name>
</gene>
<dbReference type="Pfam" id="PF14183">
    <property type="entry name" value="YwpF"/>
    <property type="match status" value="1"/>
</dbReference>
<comment type="caution">
    <text evidence="1">The sequence shown here is derived from an EMBL/GenBank/DDBJ whole genome shotgun (WGS) entry which is preliminary data.</text>
</comment>
<proteinExistence type="predicted"/>
<name>A0ABU8HJ56_9BACI</name>
<sequence length="150" mass="17492">MKTFKIITFQVVDDEEIKTIDIKDGLIINKEDMKGTWLIEAFTSLKYYDYLRDIQQRKNDTEIRVVITHAQNDPASFYIHIRGIKQIDGKISILMEGHLKKVPKDYAELLLKDLVEQGLNGAHLIDTFRKKMRYKPKLTSSGNEESSKQF</sequence>
<organism evidence="1 2">
    <name type="scientific">Bacillus spongiae</name>
    <dbReference type="NCBI Taxonomy" id="2683610"/>
    <lineage>
        <taxon>Bacteria</taxon>
        <taxon>Bacillati</taxon>
        <taxon>Bacillota</taxon>
        <taxon>Bacilli</taxon>
        <taxon>Bacillales</taxon>
        <taxon>Bacillaceae</taxon>
        <taxon>Bacillus</taxon>
    </lineage>
</organism>